<comment type="caution">
    <text evidence="2">The sequence shown here is derived from an EMBL/GenBank/DDBJ whole genome shotgun (WGS) entry which is preliminary data.</text>
</comment>
<keyword evidence="1" id="KW-0472">Membrane</keyword>
<protein>
    <submittedName>
        <fullName evidence="2">Uncharacterized protein</fullName>
    </submittedName>
</protein>
<feature type="transmembrane region" description="Helical" evidence="1">
    <location>
        <begin position="29"/>
        <end position="54"/>
    </location>
</feature>
<dbReference type="AlphaFoldDB" id="A0AAX0RYP5"/>
<gene>
    <name evidence="2" type="ORF">CN689_23980</name>
</gene>
<evidence type="ECO:0000313" key="2">
    <source>
        <dbReference type="EMBL" id="PEJ27365.1"/>
    </source>
</evidence>
<name>A0AAX0RYP5_9BACI</name>
<dbReference type="EMBL" id="NUEQ01000101">
    <property type="protein sequence ID" value="PEJ27365.1"/>
    <property type="molecule type" value="Genomic_DNA"/>
</dbReference>
<evidence type="ECO:0000256" key="1">
    <source>
        <dbReference type="SAM" id="Phobius"/>
    </source>
</evidence>
<keyword evidence="1" id="KW-0812">Transmembrane</keyword>
<feature type="transmembrane region" description="Helical" evidence="1">
    <location>
        <begin position="66"/>
        <end position="87"/>
    </location>
</feature>
<keyword evidence="1" id="KW-1133">Transmembrane helix</keyword>
<accession>A0AAX0RYP5</accession>
<proteinExistence type="predicted"/>
<evidence type="ECO:0000313" key="3">
    <source>
        <dbReference type="Proteomes" id="UP000220106"/>
    </source>
</evidence>
<organism evidence="2 3">
    <name type="scientific">Peribacillus butanolivorans</name>
    <dbReference type="NCBI Taxonomy" id="421767"/>
    <lineage>
        <taxon>Bacteria</taxon>
        <taxon>Bacillati</taxon>
        <taxon>Bacillota</taxon>
        <taxon>Bacilli</taxon>
        <taxon>Bacillales</taxon>
        <taxon>Bacillaceae</taxon>
        <taxon>Peribacillus</taxon>
    </lineage>
</organism>
<dbReference type="RefSeq" id="WP_098177663.1">
    <property type="nucleotide sequence ID" value="NZ_NUEQ01000101.1"/>
</dbReference>
<sequence length="91" mass="9771">MLLQPITDHANIVHYSFNEKASISRKITVIALLSTVAATLQAAVGLIPAAGLFINPLATAPAILSMVLPVRYGLLGYLLTLFLLFLIQPNQ</sequence>
<reference evidence="2 3" key="1">
    <citation type="submission" date="2017-09" db="EMBL/GenBank/DDBJ databases">
        <title>Large-scale bioinformatics analysis of Bacillus genomes uncovers conserved roles of natural products in bacterial physiology.</title>
        <authorList>
            <consortium name="Agbiome Team Llc"/>
            <person name="Bleich R.M."/>
            <person name="Kirk G.J."/>
            <person name="Santa Maria K.C."/>
            <person name="Allen S.E."/>
            <person name="Farag S."/>
            <person name="Shank E.A."/>
            <person name="Bowers A."/>
        </authorList>
    </citation>
    <scope>NUCLEOTIDE SEQUENCE [LARGE SCALE GENOMIC DNA]</scope>
    <source>
        <strain evidence="2 3">AFS003229</strain>
    </source>
</reference>
<dbReference type="Proteomes" id="UP000220106">
    <property type="component" value="Unassembled WGS sequence"/>
</dbReference>